<dbReference type="Proteomes" id="UP000648187">
    <property type="component" value="Unassembled WGS sequence"/>
</dbReference>
<proteinExistence type="predicted"/>
<keyword evidence="2" id="KW-1185">Reference proteome</keyword>
<dbReference type="AlphaFoldDB" id="A0A835G7F0"/>
<evidence type="ECO:0000313" key="2">
    <source>
        <dbReference type="Proteomes" id="UP000648187"/>
    </source>
</evidence>
<accession>A0A835G7F0</accession>
<organism evidence="1 2">
    <name type="scientific">Spodoptera exigua</name>
    <name type="common">Beet armyworm</name>
    <name type="synonym">Noctua fulgens</name>
    <dbReference type="NCBI Taxonomy" id="7107"/>
    <lineage>
        <taxon>Eukaryota</taxon>
        <taxon>Metazoa</taxon>
        <taxon>Ecdysozoa</taxon>
        <taxon>Arthropoda</taxon>
        <taxon>Hexapoda</taxon>
        <taxon>Insecta</taxon>
        <taxon>Pterygota</taxon>
        <taxon>Neoptera</taxon>
        <taxon>Endopterygota</taxon>
        <taxon>Lepidoptera</taxon>
        <taxon>Glossata</taxon>
        <taxon>Ditrysia</taxon>
        <taxon>Noctuoidea</taxon>
        <taxon>Noctuidae</taxon>
        <taxon>Amphipyrinae</taxon>
        <taxon>Spodoptera</taxon>
    </lineage>
</organism>
<feature type="non-terminal residue" evidence="1">
    <location>
        <position position="1"/>
    </location>
</feature>
<comment type="caution">
    <text evidence="1">The sequence shown here is derived from an EMBL/GenBank/DDBJ whole genome shotgun (WGS) entry which is preliminary data.</text>
</comment>
<name>A0A835G7F0_SPOEX</name>
<protein>
    <submittedName>
        <fullName evidence="1">Uncharacterized protein</fullName>
    </submittedName>
</protein>
<sequence>GAFDFFQSCGRSLRGHGDRCDAGWLCGAVEACRSRRVGGRGRGAQRSRTQLQQREIINKEA</sequence>
<reference evidence="1" key="1">
    <citation type="submission" date="2020-08" db="EMBL/GenBank/DDBJ databases">
        <title>Spodoptera exigua strain:BAW_Kor-Di-RS1 Genome sequencing and assembly.</title>
        <authorList>
            <person name="Kim J."/>
            <person name="Nam H.Y."/>
            <person name="Kwon M."/>
            <person name="Choi J.H."/>
            <person name="Cho S.R."/>
            <person name="Kim G.-H."/>
        </authorList>
    </citation>
    <scope>NUCLEOTIDE SEQUENCE</scope>
    <source>
        <strain evidence="1">BAW_Kor-Di-RS1</strain>
        <tissue evidence="1">Whole-body</tissue>
    </source>
</reference>
<evidence type="ECO:0000313" key="1">
    <source>
        <dbReference type="EMBL" id="KAF9409408.1"/>
    </source>
</evidence>
<gene>
    <name evidence="1" type="ORF">HW555_011232</name>
</gene>
<dbReference type="EMBL" id="JACKWZ010000321">
    <property type="protein sequence ID" value="KAF9409408.1"/>
    <property type="molecule type" value="Genomic_DNA"/>
</dbReference>